<comment type="caution">
    <text evidence="2">The sequence shown here is derived from an EMBL/GenBank/DDBJ whole genome shotgun (WGS) entry which is preliminary data.</text>
</comment>
<evidence type="ECO:0000256" key="1">
    <source>
        <dbReference type="SAM" id="MobiDB-lite"/>
    </source>
</evidence>
<feature type="region of interest" description="Disordered" evidence="1">
    <location>
        <begin position="48"/>
        <end position="75"/>
    </location>
</feature>
<gene>
    <name evidence="2" type="ORF">TWF730_010917</name>
</gene>
<dbReference type="EMBL" id="JAVHNS010000009">
    <property type="protein sequence ID" value="KAK6343325.1"/>
    <property type="molecule type" value="Genomic_DNA"/>
</dbReference>
<organism evidence="2 3">
    <name type="scientific">Orbilia blumenaviensis</name>
    <dbReference type="NCBI Taxonomy" id="1796055"/>
    <lineage>
        <taxon>Eukaryota</taxon>
        <taxon>Fungi</taxon>
        <taxon>Dikarya</taxon>
        <taxon>Ascomycota</taxon>
        <taxon>Pezizomycotina</taxon>
        <taxon>Orbiliomycetes</taxon>
        <taxon>Orbiliales</taxon>
        <taxon>Orbiliaceae</taxon>
        <taxon>Orbilia</taxon>
    </lineage>
</organism>
<evidence type="ECO:0000313" key="3">
    <source>
        <dbReference type="Proteomes" id="UP001373714"/>
    </source>
</evidence>
<protein>
    <submittedName>
        <fullName evidence="2">Uncharacterized protein</fullName>
    </submittedName>
</protein>
<accession>A0AAV9UJX9</accession>
<name>A0AAV9UJX9_9PEZI</name>
<evidence type="ECO:0000313" key="2">
    <source>
        <dbReference type="EMBL" id="KAK6343325.1"/>
    </source>
</evidence>
<proteinExistence type="predicted"/>
<dbReference type="AlphaFoldDB" id="A0AAV9UJX9"/>
<sequence length="75" mass="8423">MNNRGKNIEGEDTGEFIGKAQGKRGKVERSRTLQGEVEIAGTVESGQEVKMLRPSKRTSERNNEGVQRRDFLNSM</sequence>
<keyword evidence="3" id="KW-1185">Reference proteome</keyword>
<feature type="region of interest" description="Disordered" evidence="1">
    <location>
        <begin position="1"/>
        <end position="31"/>
    </location>
</feature>
<reference evidence="2 3" key="1">
    <citation type="submission" date="2019-10" db="EMBL/GenBank/DDBJ databases">
        <authorList>
            <person name="Palmer J.M."/>
        </authorList>
    </citation>
    <scope>NUCLEOTIDE SEQUENCE [LARGE SCALE GENOMIC DNA]</scope>
    <source>
        <strain evidence="2 3">TWF730</strain>
    </source>
</reference>
<dbReference type="Proteomes" id="UP001373714">
    <property type="component" value="Unassembled WGS sequence"/>
</dbReference>
<feature type="compositionally biased region" description="Basic and acidic residues" evidence="1">
    <location>
        <begin position="57"/>
        <end position="75"/>
    </location>
</feature>